<dbReference type="AlphaFoldDB" id="R9P3I2"/>
<keyword evidence="3" id="KW-1185">Reference proteome</keyword>
<dbReference type="EMBL" id="DF238798">
    <property type="protein sequence ID" value="GAC95834.1"/>
    <property type="molecule type" value="Genomic_DNA"/>
</dbReference>
<organism evidence="2 3">
    <name type="scientific">Pseudozyma hubeiensis (strain SY62)</name>
    <name type="common">Yeast</name>
    <dbReference type="NCBI Taxonomy" id="1305764"/>
    <lineage>
        <taxon>Eukaryota</taxon>
        <taxon>Fungi</taxon>
        <taxon>Dikarya</taxon>
        <taxon>Basidiomycota</taxon>
        <taxon>Ustilaginomycotina</taxon>
        <taxon>Ustilaginomycetes</taxon>
        <taxon>Ustilaginales</taxon>
        <taxon>Ustilaginaceae</taxon>
        <taxon>Pseudozyma</taxon>
    </lineage>
</organism>
<proteinExistence type="predicted"/>
<feature type="region of interest" description="Disordered" evidence="1">
    <location>
        <begin position="61"/>
        <end position="81"/>
    </location>
</feature>
<sequence>MRSLVFLPPPALTSFPSGSSHSTLTSAFTIPSSHRSHIPRVIADETRPDPLANETLEEVPDSVDPHLANPISDHEESVATSEVLDAPKGVPWEILHAHLLPTARDAIRKGEDGSDAQRDRKRVRIRSPVLVIETPERQRASRQRTIVMQDSGSGHDGKQDSTGEDASAGDDVDKSRVIVEDDSFEQMEQHGQDGDTTSSVGALFPPAVLADETTNASDSRRIASGNDTSAASQNALDAQPDLNAVQDTSLLAGFSASGAASRSAPATSVSRDRLLLSALAPTEAEDSNSASSLLVKPPIPAAIPAQTCRFTFFSKRPSLAPTCVTSDVGRDQVELPAPNPTQPHVDAANQAVNITQPAKVTTHERLGESSLHQTLPTLNDFAASFDSHPYHPHTLPPADESHSIQPPPTLHFNLGGITPVAQILANPMHFLTHGSGGAPRSGVGGVSSKINLLVVVKEVGEVQSVRNRFPVDAPPPRNRTTALRPNNNRSEMRSGMSSAFRAAAAATTHKPDTPHTDGRTLRATLLVMDGRISSIPRLVDTQSLGGEWSLIEEVEERSLFQVVLWGDMVRQWIVGDQEADGSDSILRSTSAPGQAASTLTPTPLRAGDVISLTNLNLSRSTSIPQKRLGSHPHPSHKPTLVAHASGINSSAIELCYRTQVDTSRDAGRNFDSAVEVFDLRSRRVGELGRLWKASR</sequence>
<dbReference type="eggNOG" id="ENOG502R0VR">
    <property type="taxonomic scope" value="Eukaryota"/>
</dbReference>
<feature type="compositionally biased region" description="Basic and acidic residues" evidence="1">
    <location>
        <begin position="106"/>
        <end position="118"/>
    </location>
</feature>
<protein>
    <submittedName>
        <fullName evidence="2">Uncharacterized protein</fullName>
    </submittedName>
</protein>
<name>R9P3I2_PSEHS</name>
<feature type="region of interest" description="Disordered" evidence="1">
    <location>
        <begin position="581"/>
        <end position="601"/>
    </location>
</feature>
<accession>R9P3I2</accession>
<evidence type="ECO:0000313" key="2">
    <source>
        <dbReference type="EMBL" id="GAC95834.1"/>
    </source>
</evidence>
<dbReference type="HOGENOM" id="CLU_384589_0_0_1"/>
<feature type="region of interest" description="Disordered" evidence="1">
    <location>
        <begin position="106"/>
        <end position="174"/>
    </location>
</feature>
<feature type="region of interest" description="Disordered" evidence="1">
    <location>
        <begin position="468"/>
        <end position="493"/>
    </location>
</feature>
<feature type="compositionally biased region" description="Polar residues" evidence="1">
    <location>
        <begin position="585"/>
        <end position="601"/>
    </location>
</feature>
<gene>
    <name evidence="2" type="ORF">PHSY_003411</name>
</gene>
<dbReference type="Proteomes" id="UP000014071">
    <property type="component" value="Unassembled WGS sequence"/>
</dbReference>
<feature type="compositionally biased region" description="Polar residues" evidence="1">
    <location>
        <begin position="478"/>
        <end position="489"/>
    </location>
</feature>
<reference evidence="3" key="1">
    <citation type="journal article" date="2013" name="Genome Announc.">
        <title>Draft genome sequence of the basidiomycetous yeast-like fungus Pseudozyma hubeiensis SY62, which produces an abundant amount of the biosurfactant mannosylerythritol lipids.</title>
        <authorList>
            <person name="Konishi M."/>
            <person name="Hatada Y."/>
            <person name="Horiuchi J."/>
        </authorList>
    </citation>
    <scope>NUCLEOTIDE SEQUENCE [LARGE SCALE GENOMIC DNA]</scope>
    <source>
        <strain evidence="3">SY62</strain>
    </source>
</reference>
<evidence type="ECO:0000256" key="1">
    <source>
        <dbReference type="SAM" id="MobiDB-lite"/>
    </source>
</evidence>
<dbReference type="OrthoDB" id="2552985at2759"/>
<dbReference type="GeneID" id="24108700"/>
<dbReference type="RefSeq" id="XP_012189421.1">
    <property type="nucleotide sequence ID" value="XM_012334031.1"/>
</dbReference>
<evidence type="ECO:0000313" key="3">
    <source>
        <dbReference type="Proteomes" id="UP000014071"/>
    </source>
</evidence>
<feature type="compositionally biased region" description="Polar residues" evidence="1">
    <location>
        <begin position="143"/>
        <end position="152"/>
    </location>
</feature>